<dbReference type="InterPro" id="IPR043502">
    <property type="entry name" value="DNA/RNA_pol_sf"/>
</dbReference>
<dbReference type="GeneTree" id="ENSGT01020000230367"/>
<dbReference type="CDD" id="cd01650">
    <property type="entry name" value="RT_nLTR_like"/>
    <property type="match status" value="1"/>
</dbReference>
<dbReference type="SUPFAM" id="SSF56672">
    <property type="entry name" value="DNA/RNA polymerases"/>
    <property type="match status" value="1"/>
</dbReference>
<dbReference type="Pfam" id="PF00078">
    <property type="entry name" value="RVT_1"/>
    <property type="match status" value="1"/>
</dbReference>
<organism evidence="2 3">
    <name type="scientific">Nothobranchius furzeri</name>
    <name type="common">Turquoise killifish</name>
    <dbReference type="NCBI Taxonomy" id="105023"/>
    <lineage>
        <taxon>Eukaryota</taxon>
        <taxon>Metazoa</taxon>
        <taxon>Chordata</taxon>
        <taxon>Craniata</taxon>
        <taxon>Vertebrata</taxon>
        <taxon>Euteleostomi</taxon>
        <taxon>Actinopterygii</taxon>
        <taxon>Neopterygii</taxon>
        <taxon>Teleostei</taxon>
        <taxon>Neoteleostei</taxon>
        <taxon>Acanthomorphata</taxon>
        <taxon>Ovalentaria</taxon>
        <taxon>Atherinomorphae</taxon>
        <taxon>Cyprinodontiformes</taxon>
        <taxon>Nothobranchiidae</taxon>
        <taxon>Nothobranchius</taxon>
    </lineage>
</organism>
<accession>A0A8C6KQ88</accession>
<dbReference type="PANTHER" id="PTHR47510:SF3">
    <property type="entry name" value="ENDO_EXONUCLEASE_PHOSPHATASE DOMAIN-CONTAINING PROTEIN"/>
    <property type="match status" value="1"/>
</dbReference>
<evidence type="ECO:0000313" key="3">
    <source>
        <dbReference type="Proteomes" id="UP000694548"/>
    </source>
</evidence>
<dbReference type="GO" id="GO:0008168">
    <property type="term" value="F:methyltransferase activity"/>
    <property type="evidence" value="ECO:0007669"/>
    <property type="project" value="InterPro"/>
</dbReference>
<reference evidence="2" key="3">
    <citation type="submission" date="2025-09" db="UniProtKB">
        <authorList>
            <consortium name="Ensembl"/>
        </authorList>
    </citation>
    <scope>IDENTIFICATION</scope>
</reference>
<name>A0A8C6KQ88_NOTFU</name>
<dbReference type="Ensembl" id="ENSNFUT00015007959.1">
    <property type="protein sequence ID" value="ENSNFUP00015007563.1"/>
    <property type="gene ID" value="ENSNFUG00015003720.1"/>
</dbReference>
<feature type="domain" description="Reverse transcriptase" evidence="1">
    <location>
        <begin position="110"/>
        <end position="376"/>
    </location>
</feature>
<proteinExistence type="predicted"/>
<dbReference type="InterPro" id="IPR015095">
    <property type="entry name" value="AlkB_hom8_N"/>
</dbReference>
<dbReference type="InterPro" id="IPR000477">
    <property type="entry name" value="RT_dom"/>
</dbReference>
<reference evidence="2" key="1">
    <citation type="submission" date="2014-08" db="EMBL/GenBank/DDBJ databases">
        <authorList>
            <person name="Senf B."/>
            <person name="Petzold A."/>
            <person name="Downie B.R."/>
            <person name="Koch P."/>
            <person name="Platzer M."/>
        </authorList>
    </citation>
    <scope>NUCLEOTIDE SEQUENCE [LARGE SCALE GENOMIC DNA]</scope>
    <source>
        <strain evidence="2">GRZ</strain>
    </source>
</reference>
<sequence>MDLRLLPQRPNLLDYKKVSTVSTIGVQPTASLADEVNNFYARFDEDNREQILYPQEDSGAVTLTLKTEAVRWTFKKVNPHKAPGPDGIPGRLLRVCADELAEVFTNIFNLSLRQSVVPTALKASTIIPVPKKSVVSCLNDNRPMALTSIIKCLERLVKCHICSSLPDTLDPLQFAYRTNRATEDAIALATHTTLTHLEKGNTYARMLFIDYSSAFNTIIPSKLATKLVDLGLGTPICRWILNFLTNRPQVVRVGKHISSSLILNTGTSQGCVLSSLLYSLFTHDCVAKHESNIVIKFADDTTIIGLITGNDETAYREEVTALHKWCLDNNLSLNISKTKEMIVDYRKRPVREHRPIHINGVMVERVSSFKFLGVNITEDFSWTLHTDAVIKKARQRLYFLRRLRKFGMNTSIISKFYRCAIESLLSSCITVWYGSCSASSCKSLQRVVKAAEHITGTMLPAIQDIYLQRCLRKAHSIIKDHSHPAHQLFSSLPSGRRYRSLPARTTRLKNSFYHQAIRHLNHYT</sequence>
<keyword evidence="3" id="KW-1185">Reference proteome</keyword>
<dbReference type="GO" id="GO:0016706">
    <property type="term" value="F:2-oxoglutarate-dependent dioxygenase activity"/>
    <property type="evidence" value="ECO:0007669"/>
    <property type="project" value="InterPro"/>
</dbReference>
<dbReference type="PANTHER" id="PTHR47510">
    <property type="entry name" value="REVERSE TRANSCRIPTASE DOMAIN-CONTAINING PROTEIN"/>
    <property type="match status" value="1"/>
</dbReference>
<reference evidence="2" key="2">
    <citation type="submission" date="2025-08" db="UniProtKB">
        <authorList>
            <consortium name="Ensembl"/>
        </authorList>
    </citation>
    <scope>IDENTIFICATION</scope>
</reference>
<evidence type="ECO:0000259" key="1">
    <source>
        <dbReference type="PROSITE" id="PS50878"/>
    </source>
</evidence>
<evidence type="ECO:0000313" key="2">
    <source>
        <dbReference type="Ensembl" id="ENSNFUP00015007563.1"/>
    </source>
</evidence>
<dbReference type="Pfam" id="PF09004">
    <property type="entry name" value="ALKBH8_N"/>
    <property type="match status" value="1"/>
</dbReference>
<dbReference type="PROSITE" id="PS50878">
    <property type="entry name" value="RT_POL"/>
    <property type="match status" value="1"/>
</dbReference>
<protein>
    <recommendedName>
        <fullName evidence="1">Reverse transcriptase domain-containing protein</fullName>
    </recommendedName>
</protein>
<dbReference type="Proteomes" id="UP000694548">
    <property type="component" value="Chromosome sgr03"/>
</dbReference>
<dbReference type="AlphaFoldDB" id="A0A8C6KQ88"/>